<sequence>MKATTKQVLTGAAWLAVLLAMIGGVILWQHQVRKAKPVTAVTVTSTERIPMVLLLDSHLTHQQNQQLTANIQHNSASQTLVTAKASTNGTVVFKGQLLNSDNRPYIQVQLPTGISTTKKAQLLKRVLGLAQQHFKFRRFNLVSYGDGGLTATTYVEQTTIALTPQHLVLIATPFNGTGSQNRRRKTTPVAAKNQTAALKTLIAKRKTINLKLQVLIIAEKSAKSKQTIPLQSALAGQSIFKPTVKRYQQHVVRTWRTESGIMNSRRIGNIIQSFIN</sequence>
<evidence type="ECO:0008006" key="3">
    <source>
        <dbReference type="Google" id="ProtNLM"/>
    </source>
</evidence>
<name>A0A837RAB4_LACPE</name>
<dbReference type="Gene3D" id="3.40.50.1820">
    <property type="entry name" value="alpha/beta hydrolase"/>
    <property type="match status" value="1"/>
</dbReference>
<evidence type="ECO:0000313" key="2">
    <source>
        <dbReference type="Proteomes" id="UP000051020"/>
    </source>
</evidence>
<evidence type="ECO:0000313" key="1">
    <source>
        <dbReference type="EMBL" id="KRK25355.1"/>
    </source>
</evidence>
<dbReference type="Pfam" id="PF06028">
    <property type="entry name" value="DUF915"/>
    <property type="match status" value="1"/>
</dbReference>
<organism evidence="1 2">
    <name type="scientific">Lactiplantibacillus pentosus DSM 20314</name>
    <dbReference type="NCBI Taxonomy" id="1423791"/>
    <lineage>
        <taxon>Bacteria</taxon>
        <taxon>Bacillati</taxon>
        <taxon>Bacillota</taxon>
        <taxon>Bacilli</taxon>
        <taxon>Lactobacillales</taxon>
        <taxon>Lactobacillaceae</taxon>
        <taxon>Lactiplantibacillus</taxon>
    </lineage>
</organism>
<proteinExistence type="predicted"/>
<accession>A0A837RAB4</accession>
<protein>
    <recommendedName>
        <fullName evidence="3">Hydrolase</fullName>
    </recommendedName>
</protein>
<dbReference type="RefSeq" id="WP_050339859.1">
    <property type="nucleotide sequence ID" value="NZ_AZCU01000008.1"/>
</dbReference>
<dbReference type="Proteomes" id="UP000051020">
    <property type="component" value="Unassembled WGS sequence"/>
</dbReference>
<dbReference type="EMBL" id="AZCU01000008">
    <property type="protein sequence ID" value="KRK25355.1"/>
    <property type="molecule type" value="Genomic_DNA"/>
</dbReference>
<gene>
    <name evidence="1" type="ORF">FD24_GL003203</name>
</gene>
<reference evidence="1 2" key="1">
    <citation type="journal article" date="2015" name="Genome Announc.">
        <title>Expanding the biotechnology potential of lactobacilli through comparative genomics of 213 strains and associated genera.</title>
        <authorList>
            <person name="Sun Z."/>
            <person name="Harris H.M."/>
            <person name="McCann A."/>
            <person name="Guo C."/>
            <person name="Argimon S."/>
            <person name="Zhang W."/>
            <person name="Yang X."/>
            <person name="Jeffery I.B."/>
            <person name="Cooney J.C."/>
            <person name="Kagawa T.F."/>
            <person name="Liu W."/>
            <person name="Song Y."/>
            <person name="Salvetti E."/>
            <person name="Wrobel A."/>
            <person name="Rasinkangas P."/>
            <person name="Parkhill J."/>
            <person name="Rea M.C."/>
            <person name="O'Sullivan O."/>
            <person name="Ritari J."/>
            <person name="Douillard F.P."/>
            <person name="Paul Ross R."/>
            <person name="Yang R."/>
            <person name="Briner A.E."/>
            <person name="Felis G.E."/>
            <person name="de Vos W.M."/>
            <person name="Barrangou R."/>
            <person name="Klaenhammer T.R."/>
            <person name="Caufield P.W."/>
            <person name="Cui Y."/>
            <person name="Zhang H."/>
            <person name="O'Toole P.W."/>
        </authorList>
    </citation>
    <scope>NUCLEOTIDE SEQUENCE [LARGE SCALE GENOMIC DNA]</scope>
    <source>
        <strain evidence="1 2">DSM 20314</strain>
    </source>
</reference>
<dbReference type="InterPro" id="IPR029058">
    <property type="entry name" value="AB_hydrolase_fold"/>
</dbReference>
<dbReference type="AlphaFoldDB" id="A0A837RAB4"/>
<comment type="caution">
    <text evidence="1">The sequence shown here is derived from an EMBL/GenBank/DDBJ whole genome shotgun (WGS) entry which is preliminary data.</text>
</comment>
<dbReference type="GeneID" id="49395232"/>
<dbReference type="InterPro" id="IPR010315">
    <property type="entry name" value="DUF915_hydro-like"/>
</dbReference>